<dbReference type="EMBL" id="JAHUZB010000003">
    <property type="protein sequence ID" value="MBV7391043.1"/>
    <property type="molecule type" value="Genomic_DNA"/>
</dbReference>
<gene>
    <name evidence="1" type="ORF">KUA55_10150</name>
</gene>
<proteinExistence type="predicted"/>
<reference evidence="1 2" key="1">
    <citation type="submission" date="2021-06" db="EMBL/GenBank/DDBJ databases">
        <title>Enterococcus alishanensis sp. nov., a novel lactic acid bacterium isolated from fresh coffee beans.</title>
        <authorList>
            <person name="Chen Y.-S."/>
        </authorList>
    </citation>
    <scope>NUCLEOTIDE SEQUENCE [LARGE SCALE GENOMIC DNA]</scope>
    <source>
        <strain evidence="1 2">ALS3</strain>
    </source>
</reference>
<comment type="caution">
    <text evidence="1">The sequence shown here is derived from an EMBL/GenBank/DDBJ whole genome shotgun (WGS) entry which is preliminary data.</text>
</comment>
<accession>A0ABS6TDR3</accession>
<name>A0ABS6TDR3_9ENTE</name>
<sequence length="103" mass="11929">MFKEGQKVTLIGAFKVREKQDDYIIFDSFEKGTIDLTEKYNEKGYQEYDAEGKEKNFDGFTEGDFFKFNGELEVVRSNELFTKLKVIDGTIISVPNHKIAEVE</sequence>
<dbReference type="Proteomes" id="UP000774130">
    <property type="component" value="Unassembled WGS sequence"/>
</dbReference>
<evidence type="ECO:0008006" key="3">
    <source>
        <dbReference type="Google" id="ProtNLM"/>
    </source>
</evidence>
<organism evidence="1 2">
    <name type="scientific">Enterococcus alishanensis</name>
    <dbReference type="NCBI Taxonomy" id="1303817"/>
    <lineage>
        <taxon>Bacteria</taxon>
        <taxon>Bacillati</taxon>
        <taxon>Bacillota</taxon>
        <taxon>Bacilli</taxon>
        <taxon>Lactobacillales</taxon>
        <taxon>Enterococcaceae</taxon>
        <taxon>Enterococcus</taxon>
    </lineage>
</organism>
<keyword evidence="2" id="KW-1185">Reference proteome</keyword>
<evidence type="ECO:0000313" key="1">
    <source>
        <dbReference type="EMBL" id="MBV7391043.1"/>
    </source>
</evidence>
<dbReference type="RefSeq" id="WP_218326071.1">
    <property type="nucleotide sequence ID" value="NZ_JAHUZB010000003.1"/>
</dbReference>
<protein>
    <recommendedName>
        <fullName evidence="3">YopX protein domain-containing protein</fullName>
    </recommendedName>
</protein>
<evidence type="ECO:0000313" key="2">
    <source>
        <dbReference type="Proteomes" id="UP000774130"/>
    </source>
</evidence>